<evidence type="ECO:0000256" key="1">
    <source>
        <dbReference type="SAM" id="Phobius"/>
    </source>
</evidence>
<accession>A0A6C0J2H3</accession>
<keyword evidence="1" id="KW-0812">Transmembrane</keyword>
<dbReference type="EMBL" id="MN740288">
    <property type="protein sequence ID" value="QHT98147.1"/>
    <property type="molecule type" value="Genomic_DNA"/>
</dbReference>
<evidence type="ECO:0000313" key="2">
    <source>
        <dbReference type="EMBL" id="QHT98147.1"/>
    </source>
</evidence>
<feature type="transmembrane region" description="Helical" evidence="1">
    <location>
        <begin position="9"/>
        <end position="27"/>
    </location>
</feature>
<reference evidence="2" key="1">
    <citation type="journal article" date="2020" name="Nature">
        <title>Giant virus diversity and host interactions through global metagenomics.</title>
        <authorList>
            <person name="Schulz F."/>
            <person name="Roux S."/>
            <person name="Paez-Espino D."/>
            <person name="Jungbluth S."/>
            <person name="Walsh D.A."/>
            <person name="Denef V.J."/>
            <person name="McMahon K.D."/>
            <person name="Konstantinidis K.T."/>
            <person name="Eloe-Fadrosh E.A."/>
            <person name="Kyrpides N.C."/>
            <person name="Woyke T."/>
        </authorList>
    </citation>
    <scope>NUCLEOTIDE SEQUENCE</scope>
    <source>
        <strain evidence="2">GVMAG-M-3300025626-8</strain>
    </source>
</reference>
<dbReference type="AlphaFoldDB" id="A0A6C0J2H3"/>
<sequence length="139" mass="15223">MQEFDEIENLFYALALALSFFFIFLAMKNGPPPSAALPPPMAQAPAPVPRSDSNVLQQLIDAGSTFYGASWCGFTKKQLAILNITEADPRGLDYVDCENQEELCASKGIEAFPTWQINGELFPGYYPPAKLAELLTKSA</sequence>
<evidence type="ECO:0008006" key="3">
    <source>
        <dbReference type="Google" id="ProtNLM"/>
    </source>
</evidence>
<organism evidence="2">
    <name type="scientific">viral metagenome</name>
    <dbReference type="NCBI Taxonomy" id="1070528"/>
    <lineage>
        <taxon>unclassified sequences</taxon>
        <taxon>metagenomes</taxon>
        <taxon>organismal metagenomes</taxon>
    </lineage>
</organism>
<keyword evidence="1" id="KW-0472">Membrane</keyword>
<keyword evidence="1" id="KW-1133">Transmembrane helix</keyword>
<dbReference type="SUPFAM" id="SSF52833">
    <property type="entry name" value="Thioredoxin-like"/>
    <property type="match status" value="1"/>
</dbReference>
<dbReference type="InterPro" id="IPR036249">
    <property type="entry name" value="Thioredoxin-like_sf"/>
</dbReference>
<protein>
    <recommendedName>
        <fullName evidence="3">Thioredoxin domain-containing protein</fullName>
    </recommendedName>
</protein>
<name>A0A6C0J2H3_9ZZZZ</name>
<proteinExistence type="predicted"/>
<dbReference type="Gene3D" id="3.40.30.10">
    <property type="entry name" value="Glutaredoxin"/>
    <property type="match status" value="1"/>
</dbReference>